<feature type="domain" description="GHMP kinase N-terminal" evidence="6">
    <location>
        <begin position="112"/>
        <end position="197"/>
    </location>
</feature>
<dbReference type="GO" id="GO:0005524">
    <property type="term" value="F:ATP binding"/>
    <property type="evidence" value="ECO:0007669"/>
    <property type="project" value="UniProtKB-KW"/>
</dbReference>
<dbReference type="Pfam" id="PF08544">
    <property type="entry name" value="GHMP_kinases_C"/>
    <property type="match status" value="1"/>
</dbReference>
<dbReference type="Pfam" id="PF00288">
    <property type="entry name" value="GHMP_kinases_N"/>
    <property type="match status" value="1"/>
</dbReference>
<dbReference type="EMBL" id="JARQZJ010000074">
    <property type="protein sequence ID" value="KAK9882323.1"/>
    <property type="molecule type" value="Genomic_DNA"/>
</dbReference>
<evidence type="ECO:0000256" key="1">
    <source>
        <dbReference type="ARBA" id="ARBA00006566"/>
    </source>
</evidence>
<evidence type="ECO:0000259" key="8">
    <source>
        <dbReference type="Pfam" id="PF10509"/>
    </source>
</evidence>
<dbReference type="PANTHER" id="PTHR10457">
    <property type="entry name" value="MEVALONATE KINASE/GALACTOKINASE"/>
    <property type="match status" value="1"/>
</dbReference>
<dbReference type="AlphaFoldDB" id="A0AAW1UI23"/>
<dbReference type="InterPro" id="IPR014721">
    <property type="entry name" value="Ribsml_uS5_D2-typ_fold_subgr"/>
</dbReference>
<dbReference type="GO" id="GO:0005829">
    <property type="term" value="C:cytosol"/>
    <property type="evidence" value="ECO:0007669"/>
    <property type="project" value="TreeGrafter"/>
</dbReference>
<accession>A0AAW1UI23</accession>
<dbReference type="GO" id="GO:0004335">
    <property type="term" value="F:galactokinase activity"/>
    <property type="evidence" value="ECO:0007669"/>
    <property type="project" value="InterPro"/>
</dbReference>
<evidence type="ECO:0000256" key="2">
    <source>
        <dbReference type="ARBA" id="ARBA00022679"/>
    </source>
</evidence>
<dbReference type="InterPro" id="IPR019741">
    <property type="entry name" value="Galactokinase_CS"/>
</dbReference>
<dbReference type="Pfam" id="PF10509">
    <property type="entry name" value="GalKase_gal_bdg"/>
    <property type="match status" value="1"/>
</dbReference>
<dbReference type="GO" id="GO:0006012">
    <property type="term" value="P:galactose metabolic process"/>
    <property type="evidence" value="ECO:0007669"/>
    <property type="project" value="InterPro"/>
</dbReference>
<keyword evidence="4" id="KW-0418">Kinase</keyword>
<dbReference type="InterPro" id="IPR006204">
    <property type="entry name" value="GHMP_kinase_N_dom"/>
</dbReference>
<comment type="caution">
    <text evidence="9">The sequence shown here is derived from an EMBL/GenBank/DDBJ whole genome shotgun (WGS) entry which is preliminary data.</text>
</comment>
<dbReference type="PROSITE" id="PS00106">
    <property type="entry name" value="GALACTOKINASE"/>
    <property type="match status" value="1"/>
</dbReference>
<evidence type="ECO:0000259" key="6">
    <source>
        <dbReference type="Pfam" id="PF00288"/>
    </source>
</evidence>
<keyword evidence="5" id="KW-0067">ATP-binding</keyword>
<dbReference type="PROSITE" id="PS00627">
    <property type="entry name" value="GHMP_KINASES_ATP"/>
    <property type="match status" value="1"/>
</dbReference>
<evidence type="ECO:0000256" key="4">
    <source>
        <dbReference type="ARBA" id="ARBA00022777"/>
    </source>
</evidence>
<dbReference type="InterPro" id="IPR006203">
    <property type="entry name" value="GHMP_knse_ATP-bd_CS"/>
</dbReference>
<comment type="similarity">
    <text evidence="1">Belongs to the GHMP kinase family. GalK subfamily.</text>
</comment>
<evidence type="ECO:0000256" key="3">
    <source>
        <dbReference type="ARBA" id="ARBA00022741"/>
    </source>
</evidence>
<organism evidence="9 10">
    <name type="scientific">Henosepilachna vigintioctopunctata</name>
    <dbReference type="NCBI Taxonomy" id="420089"/>
    <lineage>
        <taxon>Eukaryota</taxon>
        <taxon>Metazoa</taxon>
        <taxon>Ecdysozoa</taxon>
        <taxon>Arthropoda</taxon>
        <taxon>Hexapoda</taxon>
        <taxon>Insecta</taxon>
        <taxon>Pterygota</taxon>
        <taxon>Neoptera</taxon>
        <taxon>Endopterygota</taxon>
        <taxon>Coleoptera</taxon>
        <taxon>Polyphaga</taxon>
        <taxon>Cucujiformia</taxon>
        <taxon>Coccinelloidea</taxon>
        <taxon>Coccinellidae</taxon>
        <taxon>Epilachninae</taxon>
        <taxon>Epilachnini</taxon>
        <taxon>Henosepilachna</taxon>
    </lineage>
</organism>
<dbReference type="InterPro" id="IPR020568">
    <property type="entry name" value="Ribosomal_Su5_D2-typ_SF"/>
</dbReference>
<reference evidence="9 10" key="1">
    <citation type="submission" date="2023-03" db="EMBL/GenBank/DDBJ databases">
        <title>Genome insight into feeding habits of ladybird beetles.</title>
        <authorList>
            <person name="Li H.-S."/>
            <person name="Huang Y.-H."/>
            <person name="Pang H."/>
        </authorList>
    </citation>
    <scope>NUCLEOTIDE SEQUENCE [LARGE SCALE GENOMIC DNA]</scope>
    <source>
        <strain evidence="9">SYSU_2023b</strain>
        <tissue evidence="9">Whole body</tissue>
    </source>
</reference>
<evidence type="ECO:0000256" key="5">
    <source>
        <dbReference type="ARBA" id="ARBA00022840"/>
    </source>
</evidence>
<dbReference type="FunFam" id="1.20.1440.340:FF:000001">
    <property type="entry name" value="N-acetylgalactosamine kinase isoform 2"/>
    <property type="match status" value="1"/>
</dbReference>
<keyword evidence="10" id="KW-1185">Reference proteome</keyword>
<keyword evidence="3" id="KW-0547">Nucleotide-binding</keyword>
<dbReference type="PIRSF" id="PIRSF000530">
    <property type="entry name" value="Galactokinase"/>
    <property type="match status" value="1"/>
</dbReference>
<evidence type="ECO:0000313" key="10">
    <source>
        <dbReference type="Proteomes" id="UP001431783"/>
    </source>
</evidence>
<dbReference type="InterPro" id="IPR019539">
    <property type="entry name" value="GalKase_N"/>
</dbReference>
<gene>
    <name evidence="9" type="ORF">WA026_020441</name>
</gene>
<feature type="domain" description="Galactokinase N-terminal" evidence="8">
    <location>
        <begin position="27"/>
        <end position="74"/>
    </location>
</feature>
<sequence>MASCGRNLVPISDFPTKNDRLDRLKQLFLETFGGYPKFVVRVPGRVNLIGEHIDYCGYGVCPMALQQDMLLAVSENNTRNIVLVNANKKYKKQVLEPAFSGCKSPEWEHYFLCGVRGVQEALPGDFQLKGMNIVADGNIPPSAGLSSSSALVSASALCTFYINGITPVKEDIADLCAKAERYIGTQGGGMDQAIAFLATDGCAKYIEFNPLRATDIKLPEGAVFVIAHSLAEKNKAASNDFNCRVVECRLAAQLLAKAKEVDWRNVKKLGDVHNMLGVDLVEMIQLVKSLLHEESYKKAEIAEILGISELEMEENSLTKNTEDVKTFKLRQRALHVFEEAERVRQFKAICEKTADVGTLRELGSLMYQSHESLRDLYEASHPQLDKIVDISRKFCYGCRLTGAGWGGCTVALVAPDKVEEYLNALKVEFYADLNVAALI</sequence>
<dbReference type="PANTHER" id="PTHR10457:SF7">
    <property type="entry name" value="GALACTOKINASE-RELATED"/>
    <property type="match status" value="1"/>
</dbReference>
<dbReference type="PRINTS" id="PR00473">
    <property type="entry name" value="GALCTOKINASE"/>
</dbReference>
<evidence type="ECO:0000313" key="9">
    <source>
        <dbReference type="EMBL" id="KAK9882323.1"/>
    </source>
</evidence>
<evidence type="ECO:0008006" key="11">
    <source>
        <dbReference type="Google" id="ProtNLM"/>
    </source>
</evidence>
<dbReference type="NCBIfam" id="TIGR00131">
    <property type="entry name" value="gal_kin"/>
    <property type="match status" value="1"/>
</dbReference>
<dbReference type="InterPro" id="IPR006206">
    <property type="entry name" value="Mevalonate/galactokinase"/>
</dbReference>
<name>A0AAW1UI23_9CUCU</name>
<keyword evidence="2" id="KW-0808">Transferase</keyword>
<dbReference type="Gene3D" id="3.30.230.10">
    <property type="match status" value="1"/>
</dbReference>
<dbReference type="PRINTS" id="PR00959">
    <property type="entry name" value="MEVGALKINASE"/>
</dbReference>
<dbReference type="InterPro" id="IPR013750">
    <property type="entry name" value="GHMP_kinase_C_dom"/>
</dbReference>
<dbReference type="InterPro" id="IPR036554">
    <property type="entry name" value="GHMP_kinase_C_sf"/>
</dbReference>
<dbReference type="SUPFAM" id="SSF54211">
    <property type="entry name" value="Ribosomal protein S5 domain 2-like"/>
    <property type="match status" value="1"/>
</dbReference>
<evidence type="ECO:0000259" key="7">
    <source>
        <dbReference type="Pfam" id="PF08544"/>
    </source>
</evidence>
<dbReference type="Gene3D" id="3.30.70.3170">
    <property type="match status" value="1"/>
</dbReference>
<protein>
    <recommendedName>
        <fullName evidence="11">Galactokinase</fullName>
    </recommendedName>
</protein>
<dbReference type="InterPro" id="IPR000705">
    <property type="entry name" value="Galactokinase"/>
</dbReference>
<proteinExistence type="inferred from homology"/>
<dbReference type="Gene3D" id="1.20.1440.340">
    <property type="match status" value="1"/>
</dbReference>
<dbReference type="Proteomes" id="UP001431783">
    <property type="component" value="Unassembled WGS sequence"/>
</dbReference>
<dbReference type="SUPFAM" id="SSF55060">
    <property type="entry name" value="GHMP Kinase, C-terminal domain"/>
    <property type="match status" value="1"/>
</dbReference>
<feature type="domain" description="GHMP kinase C-terminal" evidence="7">
    <location>
        <begin position="351"/>
        <end position="425"/>
    </location>
</feature>